<reference evidence="1 2" key="1">
    <citation type="submission" date="2015-09" db="EMBL/GenBank/DDBJ databases">
        <authorList>
            <consortium name="Swine Surveillance"/>
        </authorList>
    </citation>
    <scope>NUCLEOTIDE SEQUENCE [LARGE SCALE GENOMIC DNA]</scope>
    <source>
        <strain evidence="1 2">CECT 4292</strain>
    </source>
</reference>
<gene>
    <name evidence="1" type="ORF">RUA4292_02956</name>
</gene>
<evidence type="ECO:0000313" key="2">
    <source>
        <dbReference type="Proteomes" id="UP000050783"/>
    </source>
</evidence>
<dbReference type="InterPro" id="IPR056470">
    <property type="entry name" value="BesD/HalB-like"/>
</dbReference>
<organism evidence="1 2">
    <name type="scientific">Ruegeria atlantica</name>
    <dbReference type="NCBI Taxonomy" id="81569"/>
    <lineage>
        <taxon>Bacteria</taxon>
        <taxon>Pseudomonadati</taxon>
        <taxon>Pseudomonadota</taxon>
        <taxon>Alphaproteobacteria</taxon>
        <taxon>Rhodobacterales</taxon>
        <taxon>Roseobacteraceae</taxon>
        <taxon>Ruegeria</taxon>
    </lineage>
</organism>
<evidence type="ECO:0000313" key="1">
    <source>
        <dbReference type="EMBL" id="CUH48767.1"/>
    </source>
</evidence>
<name>A0A0P1EFB2_9RHOB</name>
<dbReference type="GeneID" id="55494138"/>
<dbReference type="Pfam" id="PF23169">
    <property type="entry name" value="HalD"/>
    <property type="match status" value="1"/>
</dbReference>
<dbReference type="Proteomes" id="UP000050783">
    <property type="component" value="Unassembled WGS sequence"/>
</dbReference>
<dbReference type="EMBL" id="CYPU01000043">
    <property type="protein sequence ID" value="CUH48767.1"/>
    <property type="molecule type" value="Genomic_DNA"/>
</dbReference>
<sequence length="259" mass="28826">MELKDIIDLKAFPIGNVDFRAACKKEFNETGVFVMPGFVQKGAIDTIRDEGIANKDKVFKSTKQHNVYLTPKDERFADDHARNRLVTSSKGCITDDLMPQGSPLRQLYDAPVFRSFLCDVLGEDAMHQYADPLSSINLHFAEKGEELGWHFDNSSFAITLMVQAPEKGGKFEYVNAVRDADLGEMGFEKVNEILDGKAPVEIIKADAGTLVFFRGRNSIHRVAPNEGDLTRILAVLAYNAEPGVELSEAARMTFYGRLS</sequence>
<proteinExistence type="predicted"/>
<dbReference type="Gene3D" id="2.60.120.620">
    <property type="entry name" value="q2cbj1_9rhob like domain"/>
    <property type="match status" value="1"/>
</dbReference>
<dbReference type="OrthoDB" id="9798229at2"/>
<dbReference type="STRING" id="81569.RUM4293_01238"/>
<protein>
    <recommendedName>
        <fullName evidence="3">Fe2OG dioxygenase domain-containing protein</fullName>
    </recommendedName>
</protein>
<dbReference type="SUPFAM" id="SSF51197">
    <property type="entry name" value="Clavaminate synthase-like"/>
    <property type="match status" value="1"/>
</dbReference>
<evidence type="ECO:0008006" key="3">
    <source>
        <dbReference type="Google" id="ProtNLM"/>
    </source>
</evidence>
<dbReference type="RefSeq" id="WP_058278286.1">
    <property type="nucleotide sequence ID" value="NZ_CYPU01000043.1"/>
</dbReference>
<dbReference type="AlphaFoldDB" id="A0A0P1EFB2"/>
<accession>A0A0P1EFB2</accession>